<dbReference type="GO" id="GO:0015288">
    <property type="term" value="F:porin activity"/>
    <property type="evidence" value="ECO:0007669"/>
    <property type="project" value="TreeGrafter"/>
</dbReference>
<comment type="similarity">
    <text evidence="2">Belongs to the outer membrane factor (OMF) (TC 1.B.17) family.</text>
</comment>
<keyword evidence="5" id="KW-0812">Transmembrane</keyword>
<evidence type="ECO:0000256" key="6">
    <source>
        <dbReference type="ARBA" id="ARBA00023136"/>
    </source>
</evidence>
<proteinExistence type="inferred from homology"/>
<dbReference type="GO" id="GO:0015562">
    <property type="term" value="F:efflux transmembrane transporter activity"/>
    <property type="evidence" value="ECO:0007669"/>
    <property type="project" value="InterPro"/>
</dbReference>
<reference evidence="10 11" key="1">
    <citation type="submission" date="2015-11" db="EMBL/GenBank/DDBJ databases">
        <title>Genomic analysis of 38 Legionella species identifies large and diverse effector repertoires.</title>
        <authorList>
            <person name="Burstein D."/>
            <person name="Amaro F."/>
            <person name="Zusman T."/>
            <person name="Lifshitz Z."/>
            <person name="Cohen O."/>
            <person name="Gilbert J.A."/>
            <person name="Pupko T."/>
            <person name="Shuman H.A."/>
            <person name="Segal G."/>
        </authorList>
    </citation>
    <scope>NUCLEOTIDE SEQUENCE [LARGE SCALE GENOMIC DNA]</scope>
    <source>
        <strain evidence="10 11">Bercovier 4</strain>
    </source>
</reference>
<dbReference type="InterPro" id="IPR003423">
    <property type="entry name" value="OMP_efflux"/>
</dbReference>
<dbReference type="STRING" id="454.Lisr_0623"/>
<dbReference type="Gene3D" id="1.20.1600.10">
    <property type="entry name" value="Outer membrane efflux proteins (OEP)"/>
    <property type="match status" value="1"/>
</dbReference>
<keyword evidence="4" id="KW-1134">Transmembrane beta strand</keyword>
<dbReference type="GO" id="GO:1990281">
    <property type="term" value="C:efflux pump complex"/>
    <property type="evidence" value="ECO:0007669"/>
    <property type="project" value="TreeGrafter"/>
</dbReference>
<evidence type="ECO:0000313" key="11">
    <source>
        <dbReference type="Proteomes" id="UP000054761"/>
    </source>
</evidence>
<dbReference type="PATRIC" id="fig|454.4.peg.661"/>
<keyword evidence="8" id="KW-0175">Coiled coil</keyword>
<dbReference type="Proteomes" id="UP000054761">
    <property type="component" value="Unassembled WGS sequence"/>
</dbReference>
<feature type="chain" id="PRO_5006915477" evidence="9">
    <location>
        <begin position="21"/>
        <end position="413"/>
    </location>
</feature>
<protein>
    <submittedName>
        <fullName evidence="10">Outer membrane efflux protein</fullName>
    </submittedName>
</protein>
<dbReference type="OrthoDB" id="5607838at2"/>
<evidence type="ECO:0000256" key="2">
    <source>
        <dbReference type="ARBA" id="ARBA00007613"/>
    </source>
</evidence>
<evidence type="ECO:0000256" key="5">
    <source>
        <dbReference type="ARBA" id="ARBA00022692"/>
    </source>
</evidence>
<dbReference type="EMBL" id="LNYH01000022">
    <property type="protein sequence ID" value="KTD31428.1"/>
    <property type="molecule type" value="Genomic_DNA"/>
</dbReference>
<feature type="signal peptide" evidence="9">
    <location>
        <begin position="1"/>
        <end position="20"/>
    </location>
</feature>
<accession>A0A0W0WGE5</accession>
<dbReference type="PANTHER" id="PTHR30026:SF20">
    <property type="entry name" value="OUTER MEMBRANE PROTEIN TOLC"/>
    <property type="match status" value="1"/>
</dbReference>
<keyword evidence="6" id="KW-0472">Membrane</keyword>
<comment type="subcellular location">
    <subcellularLocation>
        <location evidence="1">Cell outer membrane</location>
    </subcellularLocation>
</comment>
<dbReference type="SUPFAM" id="SSF56954">
    <property type="entry name" value="Outer membrane efflux proteins (OEP)"/>
    <property type="match status" value="1"/>
</dbReference>
<keyword evidence="7" id="KW-0998">Cell outer membrane</keyword>
<dbReference type="RefSeq" id="WP_082636476.1">
    <property type="nucleotide sequence ID" value="NZ_CAAAJA010000063.1"/>
</dbReference>
<comment type="caution">
    <text evidence="10">The sequence shown here is derived from an EMBL/GenBank/DDBJ whole genome shotgun (WGS) entry which is preliminary data.</text>
</comment>
<evidence type="ECO:0000256" key="7">
    <source>
        <dbReference type="ARBA" id="ARBA00023237"/>
    </source>
</evidence>
<evidence type="ECO:0000256" key="9">
    <source>
        <dbReference type="SAM" id="SignalP"/>
    </source>
</evidence>
<evidence type="ECO:0000256" key="8">
    <source>
        <dbReference type="SAM" id="Coils"/>
    </source>
</evidence>
<feature type="coiled-coil region" evidence="8">
    <location>
        <begin position="384"/>
        <end position="411"/>
    </location>
</feature>
<evidence type="ECO:0000256" key="4">
    <source>
        <dbReference type="ARBA" id="ARBA00022452"/>
    </source>
</evidence>
<sequence length="413" mass="47206">MMSKILLASLLIIFSLTSSALGLHEAEQLALQRADELRQYENKHQALEAQAIAAGQLPDPSLNIAALNLPVNSFSLSQEAMTQIQLGIQQAFPKGHSLKYQYLNLHNQSLAAKFQQELQKTMILKTLREQWNLLYFWQKSLQILQKQRRTFKQLEKVTRSLFANNKVPQKDVLNAQLQLSQVDERLIDAQQSIETTQAELARWIGKEATRRLNAASLATKGQPESKDRLQEKLACHPILKAERADIAAARDKIQLSRQDYLPGFNAGLAYGFRQGRENITGRKRPDFLTGVLTLSVPLFPESRQDKKLLATHKELCALIEKHHASYKELYKQLTKNWIDYQKSEKKLMLYKNKLLPEAKQYASSTLIAYQNNQSDYINVAQSHIYLLNLQLSALKEEINQSQAQINLLYLQGQ</sequence>
<feature type="coiled-coil region" evidence="8">
    <location>
        <begin position="23"/>
        <end position="57"/>
    </location>
</feature>
<keyword evidence="9" id="KW-0732">Signal</keyword>
<dbReference type="Pfam" id="PF02321">
    <property type="entry name" value="OEP"/>
    <property type="match status" value="1"/>
</dbReference>
<organism evidence="10 11">
    <name type="scientific">Legionella israelensis</name>
    <dbReference type="NCBI Taxonomy" id="454"/>
    <lineage>
        <taxon>Bacteria</taxon>
        <taxon>Pseudomonadati</taxon>
        <taxon>Pseudomonadota</taxon>
        <taxon>Gammaproteobacteria</taxon>
        <taxon>Legionellales</taxon>
        <taxon>Legionellaceae</taxon>
        <taxon>Legionella</taxon>
    </lineage>
</organism>
<dbReference type="InterPro" id="IPR051906">
    <property type="entry name" value="TolC-like"/>
</dbReference>
<evidence type="ECO:0000256" key="1">
    <source>
        <dbReference type="ARBA" id="ARBA00004442"/>
    </source>
</evidence>
<evidence type="ECO:0000256" key="3">
    <source>
        <dbReference type="ARBA" id="ARBA00022448"/>
    </source>
</evidence>
<dbReference type="PANTHER" id="PTHR30026">
    <property type="entry name" value="OUTER MEMBRANE PROTEIN TOLC"/>
    <property type="match status" value="1"/>
</dbReference>
<evidence type="ECO:0000313" key="10">
    <source>
        <dbReference type="EMBL" id="KTD31428.1"/>
    </source>
</evidence>
<name>A0A0W0WGE5_9GAMM</name>
<keyword evidence="3" id="KW-0813">Transport</keyword>
<gene>
    <name evidence="10" type="ORF">Lisr_0623</name>
</gene>
<keyword evidence="11" id="KW-1185">Reference proteome</keyword>
<dbReference type="GO" id="GO:0009279">
    <property type="term" value="C:cell outer membrane"/>
    <property type="evidence" value="ECO:0007669"/>
    <property type="project" value="UniProtKB-SubCell"/>
</dbReference>
<dbReference type="AlphaFoldDB" id="A0A0W0WGE5"/>